<proteinExistence type="inferred from homology"/>
<dbReference type="PANTHER" id="PTHR30069">
    <property type="entry name" value="TONB-DEPENDENT OUTER MEMBRANE RECEPTOR"/>
    <property type="match status" value="1"/>
</dbReference>
<feature type="domain" description="TonB-dependent receptor plug" evidence="14">
    <location>
        <begin position="52"/>
        <end position="168"/>
    </location>
</feature>
<comment type="caution">
    <text evidence="15">The sequence shown here is derived from an EMBL/GenBank/DDBJ whole genome shotgun (WGS) entry which is preliminary data.</text>
</comment>
<dbReference type="PROSITE" id="PS52016">
    <property type="entry name" value="TONB_DEPENDENT_REC_3"/>
    <property type="match status" value="1"/>
</dbReference>
<evidence type="ECO:0000313" key="16">
    <source>
        <dbReference type="Proteomes" id="UP000288079"/>
    </source>
</evidence>
<evidence type="ECO:0000256" key="6">
    <source>
        <dbReference type="ARBA" id="ARBA00023077"/>
    </source>
</evidence>
<dbReference type="SUPFAM" id="SSF56935">
    <property type="entry name" value="Porins"/>
    <property type="match status" value="1"/>
</dbReference>
<evidence type="ECO:0000256" key="8">
    <source>
        <dbReference type="ARBA" id="ARBA00023170"/>
    </source>
</evidence>
<dbReference type="Gene3D" id="2.40.170.20">
    <property type="entry name" value="TonB-dependent receptor, beta-barrel domain"/>
    <property type="match status" value="1"/>
</dbReference>
<dbReference type="Pfam" id="PF00593">
    <property type="entry name" value="TonB_dep_Rec_b-barrel"/>
    <property type="match status" value="1"/>
</dbReference>
<keyword evidence="4 10" id="KW-0812">Transmembrane</keyword>
<evidence type="ECO:0000256" key="5">
    <source>
        <dbReference type="ARBA" id="ARBA00022729"/>
    </source>
</evidence>
<keyword evidence="16" id="KW-1185">Reference proteome</keyword>
<dbReference type="EMBL" id="BHWB01000011">
    <property type="protein sequence ID" value="GCB36350.1"/>
    <property type="molecule type" value="Genomic_DNA"/>
</dbReference>
<dbReference type="InterPro" id="IPR037066">
    <property type="entry name" value="Plug_dom_sf"/>
</dbReference>
<evidence type="ECO:0000256" key="10">
    <source>
        <dbReference type="PROSITE-ProRule" id="PRU01360"/>
    </source>
</evidence>
<organism evidence="15 16">
    <name type="scientific">Bacteroides faecalis</name>
    <dbReference type="NCBI Taxonomy" id="2447885"/>
    <lineage>
        <taxon>Bacteria</taxon>
        <taxon>Pseudomonadati</taxon>
        <taxon>Bacteroidota</taxon>
        <taxon>Bacteroidia</taxon>
        <taxon>Bacteroidales</taxon>
        <taxon>Bacteroidaceae</taxon>
        <taxon>Bacteroides</taxon>
    </lineage>
</organism>
<feature type="domain" description="TonB-dependent receptor-like beta-barrel" evidence="13">
    <location>
        <begin position="218"/>
        <end position="605"/>
    </location>
</feature>
<evidence type="ECO:0000256" key="11">
    <source>
        <dbReference type="RuleBase" id="RU003357"/>
    </source>
</evidence>
<name>A0A401LXT6_9BACE</name>
<feature type="chain" id="PRO_5019300509" evidence="12">
    <location>
        <begin position="23"/>
        <end position="631"/>
    </location>
</feature>
<dbReference type="Pfam" id="PF07715">
    <property type="entry name" value="Plug"/>
    <property type="match status" value="1"/>
</dbReference>
<keyword evidence="8" id="KW-0675">Receptor</keyword>
<dbReference type="InterPro" id="IPR039426">
    <property type="entry name" value="TonB-dep_rcpt-like"/>
</dbReference>
<evidence type="ECO:0000256" key="4">
    <source>
        <dbReference type="ARBA" id="ARBA00022692"/>
    </source>
</evidence>
<gene>
    <name evidence="15" type="ORF">KGMB02408_32950</name>
</gene>
<sequence length="631" mass="69944">MRMIKNTAGIILINSLFSFSGAAQVKKDTTHIGRSYAIDEVVVTGTRNETDVRHLPMTISVVGRPQIESRYDASLLPLLTEQVPGLFITSRGTMGYGVSTGAAGGMSLRGVGGSPTAGLLVLIDGHPQYMGLMGHPIADAYQSMMAEKVEVVRGPASVLYGSNAMGGVINIVTRKQLEDGVNTDMQVGYGSYNTLQTELSNRVRKGRFSSVITGSYNRTDGHRSDMEFEQYGGYAKLGYDLSNYWKVWGDVNVTHFNASNPGTIQTPLIDNDSRITRGMSSFALENRYEKTSGALSFFYNWGRHKINDGYSAGKAPQKSHFNSKDKMMGVSWFQSASFFSGNRLTVGFDYQHFGGESWNRVVATGERIPGVDKQVDEFAGYVDFRQDLYSWLSVDAGVRVDHHSHVGTEWIPQGGLAFHLPKSAELKAMISKGYRNPTIRDMYMFPPANPDLKAERLMNYELSYSQRLLGGALSYGLSLYYINGDNIIMSNGLMPPLNVNSGEIENWGIETNMGYRINSHWSVNANYSWLHMENPVLAAPEHKLYAGANFTSGRWSLATGIQYVKGLYTSVIKGNEKQDSFVLWNLRGSYRLCNYASVFVKGENLLAQQYEINLGYPMPKATFMGGINLNF</sequence>
<keyword evidence="5 12" id="KW-0732">Signal</keyword>
<dbReference type="CDD" id="cd01347">
    <property type="entry name" value="ligand_gated_channel"/>
    <property type="match status" value="1"/>
</dbReference>
<evidence type="ECO:0000256" key="1">
    <source>
        <dbReference type="ARBA" id="ARBA00004571"/>
    </source>
</evidence>
<evidence type="ECO:0000256" key="7">
    <source>
        <dbReference type="ARBA" id="ARBA00023136"/>
    </source>
</evidence>
<dbReference type="GO" id="GO:0015344">
    <property type="term" value="F:siderophore uptake transmembrane transporter activity"/>
    <property type="evidence" value="ECO:0007669"/>
    <property type="project" value="TreeGrafter"/>
</dbReference>
<dbReference type="InterPro" id="IPR036942">
    <property type="entry name" value="Beta-barrel_TonB_sf"/>
</dbReference>
<dbReference type="AlphaFoldDB" id="A0A401LXT6"/>
<keyword evidence="6 11" id="KW-0798">TonB box</keyword>
<keyword evidence="3 10" id="KW-1134">Transmembrane beta strand</keyword>
<comment type="subcellular location">
    <subcellularLocation>
        <location evidence="1 10">Cell outer membrane</location>
        <topology evidence="1 10">Multi-pass membrane protein</topology>
    </subcellularLocation>
</comment>
<dbReference type="Proteomes" id="UP000288079">
    <property type="component" value="Unassembled WGS sequence"/>
</dbReference>
<keyword evidence="2 10" id="KW-0813">Transport</keyword>
<keyword evidence="7 10" id="KW-0472">Membrane</keyword>
<evidence type="ECO:0000256" key="9">
    <source>
        <dbReference type="ARBA" id="ARBA00023237"/>
    </source>
</evidence>
<evidence type="ECO:0000259" key="13">
    <source>
        <dbReference type="Pfam" id="PF00593"/>
    </source>
</evidence>
<accession>A0A401LXT6</accession>
<comment type="similarity">
    <text evidence="10 11">Belongs to the TonB-dependent receptor family.</text>
</comment>
<dbReference type="GO" id="GO:0009279">
    <property type="term" value="C:cell outer membrane"/>
    <property type="evidence" value="ECO:0007669"/>
    <property type="project" value="UniProtKB-SubCell"/>
</dbReference>
<dbReference type="InterPro" id="IPR000531">
    <property type="entry name" value="Beta-barrel_TonB"/>
</dbReference>
<evidence type="ECO:0000256" key="2">
    <source>
        <dbReference type="ARBA" id="ARBA00022448"/>
    </source>
</evidence>
<dbReference type="Gene3D" id="2.170.130.10">
    <property type="entry name" value="TonB-dependent receptor, plug domain"/>
    <property type="match status" value="1"/>
</dbReference>
<reference evidence="15 16" key="1">
    <citation type="submission" date="2018-10" db="EMBL/GenBank/DDBJ databases">
        <title>Draft Genome Sequence of Bacteroides sp. KCTC 15687.</title>
        <authorList>
            <person name="Yu S.Y."/>
            <person name="Kim J.S."/>
            <person name="Oh B.S."/>
            <person name="Park S.H."/>
            <person name="Kang S.W."/>
            <person name="Park J.E."/>
            <person name="Choi S.H."/>
            <person name="Han K.I."/>
            <person name="Lee K.C."/>
            <person name="Eom M.K."/>
            <person name="Suh M.K."/>
            <person name="Lee D.H."/>
            <person name="Yoon H."/>
            <person name="Kim B."/>
            <person name="Yang S.J."/>
            <person name="Lee J.S."/>
            <person name="Lee J.H."/>
        </authorList>
    </citation>
    <scope>NUCLEOTIDE SEQUENCE [LARGE SCALE GENOMIC DNA]</scope>
    <source>
        <strain evidence="15 16">KCTC 15687</strain>
    </source>
</reference>
<evidence type="ECO:0000256" key="12">
    <source>
        <dbReference type="SAM" id="SignalP"/>
    </source>
</evidence>
<keyword evidence="9 10" id="KW-0998">Cell outer membrane</keyword>
<feature type="signal peptide" evidence="12">
    <location>
        <begin position="1"/>
        <end position="22"/>
    </location>
</feature>
<dbReference type="PANTHER" id="PTHR30069:SF29">
    <property type="entry name" value="HEMOGLOBIN AND HEMOGLOBIN-HAPTOGLOBIN-BINDING PROTEIN 1-RELATED"/>
    <property type="match status" value="1"/>
</dbReference>
<evidence type="ECO:0000256" key="3">
    <source>
        <dbReference type="ARBA" id="ARBA00022452"/>
    </source>
</evidence>
<evidence type="ECO:0000259" key="14">
    <source>
        <dbReference type="Pfam" id="PF07715"/>
    </source>
</evidence>
<dbReference type="GO" id="GO:0044718">
    <property type="term" value="P:siderophore transmembrane transport"/>
    <property type="evidence" value="ECO:0007669"/>
    <property type="project" value="TreeGrafter"/>
</dbReference>
<dbReference type="InterPro" id="IPR012910">
    <property type="entry name" value="Plug_dom"/>
</dbReference>
<protein>
    <submittedName>
        <fullName evidence="15">Ligand-gated channel</fullName>
    </submittedName>
</protein>
<evidence type="ECO:0000313" key="15">
    <source>
        <dbReference type="EMBL" id="GCB36350.1"/>
    </source>
</evidence>